<evidence type="ECO:0000313" key="2">
    <source>
        <dbReference type="Proteomes" id="UP000792457"/>
    </source>
</evidence>
<dbReference type="InterPro" id="IPR029625">
    <property type="entry name" value="FAM169"/>
</dbReference>
<organism evidence="1 2">
    <name type="scientific">Ladona fulva</name>
    <name type="common">Scarce chaser dragonfly</name>
    <name type="synonym">Libellula fulva</name>
    <dbReference type="NCBI Taxonomy" id="123851"/>
    <lineage>
        <taxon>Eukaryota</taxon>
        <taxon>Metazoa</taxon>
        <taxon>Ecdysozoa</taxon>
        <taxon>Arthropoda</taxon>
        <taxon>Hexapoda</taxon>
        <taxon>Insecta</taxon>
        <taxon>Pterygota</taxon>
        <taxon>Palaeoptera</taxon>
        <taxon>Odonata</taxon>
        <taxon>Epiprocta</taxon>
        <taxon>Anisoptera</taxon>
        <taxon>Libelluloidea</taxon>
        <taxon>Libellulidae</taxon>
        <taxon>Ladona</taxon>
    </lineage>
</organism>
<protein>
    <recommendedName>
        <fullName evidence="3">N-acetyltransferase domain-containing protein</fullName>
    </recommendedName>
</protein>
<gene>
    <name evidence="1" type="ORF">J437_LFUL000732</name>
</gene>
<name>A0A8K0JUI6_LADFU</name>
<reference evidence="1" key="2">
    <citation type="submission" date="2017-10" db="EMBL/GenBank/DDBJ databases">
        <title>Ladona fulva Genome sequencing and assembly.</title>
        <authorList>
            <person name="Murali S."/>
            <person name="Richards S."/>
            <person name="Bandaranaike D."/>
            <person name="Bellair M."/>
            <person name="Blankenburg K."/>
            <person name="Chao H."/>
            <person name="Dinh H."/>
            <person name="Doddapaneni H."/>
            <person name="Dugan-Rocha S."/>
            <person name="Elkadiri S."/>
            <person name="Gnanaolivu R."/>
            <person name="Hernandez B."/>
            <person name="Skinner E."/>
            <person name="Javaid M."/>
            <person name="Lee S."/>
            <person name="Li M."/>
            <person name="Ming W."/>
            <person name="Munidasa M."/>
            <person name="Muniz J."/>
            <person name="Nguyen L."/>
            <person name="Hughes D."/>
            <person name="Osuji N."/>
            <person name="Pu L.-L."/>
            <person name="Puazo M."/>
            <person name="Qu C."/>
            <person name="Quiroz J."/>
            <person name="Raj R."/>
            <person name="Weissenberger G."/>
            <person name="Xin Y."/>
            <person name="Zou X."/>
            <person name="Han Y."/>
            <person name="Worley K."/>
            <person name="Muzny D."/>
            <person name="Gibbs R."/>
        </authorList>
    </citation>
    <scope>NUCLEOTIDE SEQUENCE</scope>
    <source>
        <strain evidence="1">Sampled in the wild</strain>
    </source>
</reference>
<dbReference type="PANTHER" id="PTHR22442">
    <property type="match status" value="1"/>
</dbReference>
<dbReference type="AlphaFoldDB" id="A0A8K0JUI6"/>
<dbReference type="OrthoDB" id="8954808at2759"/>
<evidence type="ECO:0000313" key="1">
    <source>
        <dbReference type="EMBL" id="KAG8222150.1"/>
    </source>
</evidence>
<evidence type="ECO:0008006" key="3">
    <source>
        <dbReference type="Google" id="ProtNLM"/>
    </source>
</evidence>
<comment type="caution">
    <text evidence="1">The sequence shown here is derived from an EMBL/GenBank/DDBJ whole genome shotgun (WGS) entry which is preliminary data.</text>
</comment>
<proteinExistence type="predicted"/>
<dbReference type="Proteomes" id="UP000792457">
    <property type="component" value="Unassembled WGS sequence"/>
</dbReference>
<reference evidence="1" key="1">
    <citation type="submission" date="2013-04" db="EMBL/GenBank/DDBJ databases">
        <authorList>
            <person name="Qu J."/>
            <person name="Murali S.C."/>
            <person name="Bandaranaike D."/>
            <person name="Bellair M."/>
            <person name="Blankenburg K."/>
            <person name="Chao H."/>
            <person name="Dinh H."/>
            <person name="Doddapaneni H."/>
            <person name="Downs B."/>
            <person name="Dugan-Rocha S."/>
            <person name="Elkadiri S."/>
            <person name="Gnanaolivu R.D."/>
            <person name="Hernandez B."/>
            <person name="Javaid M."/>
            <person name="Jayaseelan J.C."/>
            <person name="Lee S."/>
            <person name="Li M."/>
            <person name="Ming W."/>
            <person name="Munidasa M."/>
            <person name="Muniz J."/>
            <person name="Nguyen L."/>
            <person name="Ongeri F."/>
            <person name="Osuji N."/>
            <person name="Pu L.-L."/>
            <person name="Puazo M."/>
            <person name="Qu C."/>
            <person name="Quiroz J."/>
            <person name="Raj R."/>
            <person name="Weissenberger G."/>
            <person name="Xin Y."/>
            <person name="Zou X."/>
            <person name="Han Y."/>
            <person name="Richards S."/>
            <person name="Worley K."/>
            <person name="Muzny D."/>
            <person name="Gibbs R."/>
        </authorList>
    </citation>
    <scope>NUCLEOTIDE SEQUENCE</scope>
    <source>
        <strain evidence="1">Sampled in the wild</strain>
    </source>
</reference>
<sequence length="243" mass="27904">MFHLPSKVMICQRCEEPLLKHSVVAFPNKPITFTTIACSSCNSCVGIKLNGKLESIDEVLGSGGERNGWMKVTSDEDNVVYYVLNKVLYEQYEAPDVEKFESTYDLPDSNDVLKILWYQGVAIGFYTLKLKGTYNEKTRCKYEMTTLDTAYIRCSCRRKGFGTSILKDLITDHPDQDIGLSKPISTAMWNVLHKFLMQNSQYRLRFWEIEGTGREGERTLVWYSLNSKSKKKISKEGRELSNK</sequence>
<dbReference type="PANTHER" id="PTHR22442:SF10">
    <property type="entry name" value="N-ACETYLTRANSFERASE, GNAT FAMILY-RELATED"/>
    <property type="match status" value="1"/>
</dbReference>
<keyword evidence="2" id="KW-1185">Reference proteome</keyword>
<accession>A0A8K0JUI6</accession>
<dbReference type="EMBL" id="KZ308125">
    <property type="protein sequence ID" value="KAG8222150.1"/>
    <property type="molecule type" value="Genomic_DNA"/>
</dbReference>